<feature type="compositionally biased region" description="Acidic residues" evidence="1">
    <location>
        <begin position="122"/>
        <end position="137"/>
    </location>
</feature>
<feature type="compositionally biased region" description="Basic and acidic residues" evidence="1">
    <location>
        <begin position="98"/>
        <end position="121"/>
    </location>
</feature>
<organism evidence="2 3">
    <name type="scientific">Streptomyces marispadix</name>
    <dbReference type="NCBI Taxonomy" id="2922868"/>
    <lineage>
        <taxon>Bacteria</taxon>
        <taxon>Bacillati</taxon>
        <taxon>Actinomycetota</taxon>
        <taxon>Actinomycetes</taxon>
        <taxon>Kitasatosporales</taxon>
        <taxon>Streptomycetaceae</taxon>
        <taxon>Streptomyces</taxon>
    </lineage>
</organism>
<name>A0ABS9SXN9_9ACTN</name>
<evidence type="ECO:0000313" key="3">
    <source>
        <dbReference type="Proteomes" id="UP001166784"/>
    </source>
</evidence>
<reference evidence="2" key="2">
    <citation type="journal article" date="2023" name="Int. J. Syst. Evol. Microbiol.">
        <title>Streptomyces marispadix sp. nov., isolated from marine beach sediment of the Northern Coast of Portugal.</title>
        <authorList>
            <person name="dos Santos J.D.N."/>
            <person name="Vitorino I.R."/>
            <person name="Kallscheuer N."/>
            <person name="Srivastava A."/>
            <person name="Krautwurst S."/>
            <person name="Marz M."/>
            <person name="Jogler C."/>
            <person name="Lobo Da Cunha A."/>
            <person name="Catita J."/>
            <person name="Goncalves H."/>
            <person name="Gonzalez I."/>
            <person name="Reyes F."/>
            <person name="Lage O.M."/>
        </authorList>
    </citation>
    <scope>NUCLEOTIDE SEQUENCE</scope>
    <source>
        <strain evidence="2">M600PL45_2</strain>
    </source>
</reference>
<protein>
    <submittedName>
        <fullName evidence="2">Uncharacterized protein</fullName>
    </submittedName>
</protein>
<evidence type="ECO:0000313" key="2">
    <source>
        <dbReference type="EMBL" id="MCH6161045.1"/>
    </source>
</evidence>
<proteinExistence type="predicted"/>
<evidence type="ECO:0000256" key="1">
    <source>
        <dbReference type="SAM" id="MobiDB-lite"/>
    </source>
</evidence>
<accession>A0ABS9SXN9</accession>
<dbReference type="RefSeq" id="WP_241059118.1">
    <property type="nucleotide sequence ID" value="NZ_JAKWJU010000002.1"/>
</dbReference>
<feature type="region of interest" description="Disordered" evidence="1">
    <location>
        <begin position="98"/>
        <end position="137"/>
    </location>
</feature>
<keyword evidence="3" id="KW-1185">Reference proteome</keyword>
<dbReference type="Proteomes" id="UP001166784">
    <property type="component" value="Unassembled WGS sequence"/>
</dbReference>
<reference evidence="2" key="1">
    <citation type="submission" date="2022-03" db="EMBL/GenBank/DDBJ databases">
        <authorList>
            <person name="Santos J.D.N."/>
            <person name="Kallscheuer N."/>
            <person name="Jogler C."/>
            <person name="Lage O.M."/>
        </authorList>
    </citation>
    <scope>NUCLEOTIDE SEQUENCE</scope>
    <source>
        <strain evidence="2">M600PL45_2</strain>
    </source>
</reference>
<dbReference type="EMBL" id="JAKWJU010000002">
    <property type="protein sequence ID" value="MCH6161045.1"/>
    <property type="molecule type" value="Genomic_DNA"/>
</dbReference>
<sequence length="137" mass="15038">MEKQTPAGGPVDFKFSRGWSARALVEIKLARSSRFWDGVLAQLPRYQVAEEVKRGIYVAIAYTDDELVPEFREKVKKAAAVASKASGANITSILIDARRKESASRARNPELSDELHERGGSEEDPGEDDSTAGDDID</sequence>
<gene>
    <name evidence="2" type="ORF">MMA15_11715</name>
</gene>
<comment type="caution">
    <text evidence="2">The sequence shown here is derived from an EMBL/GenBank/DDBJ whole genome shotgun (WGS) entry which is preliminary data.</text>
</comment>